<dbReference type="AlphaFoldDB" id="A0A7R9BNH9"/>
<dbReference type="GO" id="GO:0005615">
    <property type="term" value="C:extracellular space"/>
    <property type="evidence" value="ECO:0007669"/>
    <property type="project" value="TreeGrafter"/>
</dbReference>
<name>A0A7R9BNH9_9CRUS</name>
<feature type="compositionally biased region" description="Low complexity" evidence="7">
    <location>
        <begin position="273"/>
        <end position="290"/>
    </location>
</feature>
<dbReference type="PANTHER" id="PTHR24264:SF65">
    <property type="entry name" value="SRCR DOMAIN-CONTAINING PROTEIN"/>
    <property type="match status" value="1"/>
</dbReference>
<dbReference type="InterPro" id="IPR043504">
    <property type="entry name" value="Peptidase_S1_PA_chymotrypsin"/>
</dbReference>
<dbReference type="SUPFAM" id="SSF50494">
    <property type="entry name" value="Trypsin-like serine proteases"/>
    <property type="match status" value="1"/>
</dbReference>
<feature type="region of interest" description="Disordered" evidence="7">
    <location>
        <begin position="268"/>
        <end position="322"/>
    </location>
</feature>
<organism evidence="9">
    <name type="scientific">Notodromas monacha</name>
    <dbReference type="NCBI Taxonomy" id="399045"/>
    <lineage>
        <taxon>Eukaryota</taxon>
        <taxon>Metazoa</taxon>
        <taxon>Ecdysozoa</taxon>
        <taxon>Arthropoda</taxon>
        <taxon>Crustacea</taxon>
        <taxon>Oligostraca</taxon>
        <taxon>Ostracoda</taxon>
        <taxon>Podocopa</taxon>
        <taxon>Podocopida</taxon>
        <taxon>Cypridocopina</taxon>
        <taxon>Cypridoidea</taxon>
        <taxon>Cyprididae</taxon>
        <taxon>Notodromas</taxon>
    </lineage>
</organism>
<dbReference type="InterPro" id="IPR009003">
    <property type="entry name" value="Peptidase_S1_PA"/>
</dbReference>
<keyword evidence="4" id="KW-0378">Hydrolase</keyword>
<dbReference type="InterPro" id="IPR001314">
    <property type="entry name" value="Peptidase_S1A"/>
</dbReference>
<keyword evidence="6" id="KW-1015">Disulfide bond</keyword>
<evidence type="ECO:0000256" key="7">
    <source>
        <dbReference type="SAM" id="MobiDB-lite"/>
    </source>
</evidence>
<evidence type="ECO:0000259" key="8">
    <source>
        <dbReference type="PROSITE" id="PS50240"/>
    </source>
</evidence>
<dbReference type="GO" id="GO:0004252">
    <property type="term" value="F:serine-type endopeptidase activity"/>
    <property type="evidence" value="ECO:0007669"/>
    <property type="project" value="InterPro"/>
</dbReference>
<dbReference type="Pfam" id="PF00089">
    <property type="entry name" value="Trypsin"/>
    <property type="match status" value="1"/>
</dbReference>
<evidence type="ECO:0000313" key="9">
    <source>
        <dbReference type="EMBL" id="CAD7277757.1"/>
    </source>
</evidence>
<feature type="domain" description="Peptidase S1" evidence="8">
    <location>
        <begin position="507"/>
        <end position="721"/>
    </location>
</feature>
<feature type="region of interest" description="Disordered" evidence="7">
    <location>
        <begin position="461"/>
        <end position="495"/>
    </location>
</feature>
<evidence type="ECO:0000256" key="3">
    <source>
        <dbReference type="ARBA" id="ARBA00022670"/>
    </source>
</evidence>
<dbReference type="CDD" id="cd00190">
    <property type="entry name" value="Tryp_SPc"/>
    <property type="match status" value="1"/>
</dbReference>
<dbReference type="GO" id="GO:0006508">
    <property type="term" value="P:proteolysis"/>
    <property type="evidence" value="ECO:0007669"/>
    <property type="project" value="UniProtKB-KW"/>
</dbReference>
<evidence type="ECO:0000256" key="2">
    <source>
        <dbReference type="ARBA" id="ARBA00022525"/>
    </source>
</evidence>
<dbReference type="OrthoDB" id="5597713at2759"/>
<evidence type="ECO:0000313" key="10">
    <source>
        <dbReference type="Proteomes" id="UP000678499"/>
    </source>
</evidence>
<dbReference type="Gene3D" id="2.40.10.10">
    <property type="entry name" value="Trypsin-like serine proteases"/>
    <property type="match status" value="1"/>
</dbReference>
<dbReference type="PRINTS" id="PR00722">
    <property type="entry name" value="CHYMOTRYPSIN"/>
</dbReference>
<reference evidence="9" key="1">
    <citation type="submission" date="2020-11" db="EMBL/GenBank/DDBJ databases">
        <authorList>
            <person name="Tran Van P."/>
        </authorList>
    </citation>
    <scope>NUCLEOTIDE SEQUENCE</scope>
</reference>
<dbReference type="Proteomes" id="UP000678499">
    <property type="component" value="Unassembled WGS sequence"/>
</dbReference>
<evidence type="ECO:0000256" key="1">
    <source>
        <dbReference type="ARBA" id="ARBA00004613"/>
    </source>
</evidence>
<evidence type="ECO:0000256" key="4">
    <source>
        <dbReference type="ARBA" id="ARBA00022801"/>
    </source>
</evidence>
<keyword evidence="2" id="KW-0964">Secreted</keyword>
<accession>A0A7R9BNH9</accession>
<keyword evidence="3" id="KW-0645">Protease</keyword>
<feature type="region of interest" description="Disordered" evidence="7">
    <location>
        <begin position="27"/>
        <end position="69"/>
    </location>
</feature>
<evidence type="ECO:0000256" key="6">
    <source>
        <dbReference type="ARBA" id="ARBA00023157"/>
    </source>
</evidence>
<dbReference type="EMBL" id="CAJPEX010001000">
    <property type="protein sequence ID" value="CAG0917909.1"/>
    <property type="molecule type" value="Genomic_DNA"/>
</dbReference>
<feature type="region of interest" description="Disordered" evidence="7">
    <location>
        <begin position="414"/>
        <end position="447"/>
    </location>
</feature>
<dbReference type="InterPro" id="IPR001254">
    <property type="entry name" value="Trypsin_dom"/>
</dbReference>
<comment type="subcellular location">
    <subcellularLocation>
        <location evidence="1">Secreted</location>
    </subcellularLocation>
</comment>
<feature type="compositionally biased region" description="Basic and acidic residues" evidence="7">
    <location>
        <begin position="466"/>
        <end position="479"/>
    </location>
</feature>
<keyword evidence="10" id="KW-1185">Reference proteome</keyword>
<dbReference type="PROSITE" id="PS50240">
    <property type="entry name" value="TRYPSIN_DOM"/>
    <property type="match status" value="1"/>
</dbReference>
<dbReference type="InterPro" id="IPR050127">
    <property type="entry name" value="Serine_Proteases_S1"/>
</dbReference>
<dbReference type="FunFam" id="2.40.10.10:FF:000068">
    <property type="entry name" value="transmembrane protease serine 2"/>
    <property type="match status" value="1"/>
</dbReference>
<keyword evidence="5" id="KW-0720">Serine protease</keyword>
<dbReference type="EMBL" id="OA883037">
    <property type="protein sequence ID" value="CAD7277757.1"/>
    <property type="molecule type" value="Genomic_DNA"/>
</dbReference>
<gene>
    <name evidence="9" type="ORF">NMOB1V02_LOCUS5481</name>
</gene>
<sequence length="725" mass="80914">MDGKMMGKSWDRKAKDAYFKHAAGEDATSWDGPLRASSYTARNKCYPPPPSSEDCGAGRRRQQDSRPFVRKRYYYDSPPSASGPLALDQQPIVAVKILSSPRLRHDTGIRKNLYDSPPSASGPLALDQQPIVAVKILSSPRLRHDTGIRFHRYTAEPPASIHKADEAARPKIVAQIDEDTTREELLPVGTIMFRIFGKRRDVELLYGPDCTSAFIRRQLANGTAYDDIGKAGGKHGGPICARIGLHGDHEQIMLKVRALVDKAIQERERLPSYHHPSTSSEPTPSTTTDHSSQDKEVDFKSNVAQRHQNDHQQQQKTQTEIPRHKKLQMEKIKSSLINSIFKEKGPNYDIGTYAAGPNNENRRMAMDELFQRFQTQAEGKDPSDKYITESLASLENYLLNADPFEQDIFTKSLTRTPEKSQHQRKHSMSEPQRPIYSLHKQSKSPPSVAMDNLIKSLIKHNHHHHQPEPSSHHQPEPSSHHQQTPPQQNKSRDKPDAVKFISRDDAPYHALIYAAGRFACGGAIVQRFWILTSANCAIAPSDLYEVYAGRTTKDQHQADEQRFGVSKIYVHENFNRSALGSDIALLQLSKPVHFNAHVTPAQLPNAGVEPMPGQTMRLTGFGFNNSTSDALKTNLAAYISDWECEFLLSSNNVNGSQKIEDSQLCTLGPNDAADAGNPLVTVDSKTLEGIVSYTVVGGQDPLPIVYTQVSHFLTWMSSKMSNAKN</sequence>
<dbReference type="SMART" id="SM00020">
    <property type="entry name" value="Tryp_SPc"/>
    <property type="match status" value="1"/>
</dbReference>
<proteinExistence type="predicted"/>
<evidence type="ECO:0000256" key="5">
    <source>
        <dbReference type="ARBA" id="ARBA00022825"/>
    </source>
</evidence>
<protein>
    <recommendedName>
        <fullName evidence="8">Peptidase S1 domain-containing protein</fullName>
    </recommendedName>
</protein>
<dbReference type="PANTHER" id="PTHR24264">
    <property type="entry name" value="TRYPSIN-RELATED"/>
    <property type="match status" value="1"/>
</dbReference>